<dbReference type="PRINTS" id="PR00106">
    <property type="entry name" value="DNAPOLB"/>
</dbReference>
<dbReference type="GO" id="GO:0000166">
    <property type="term" value="F:nucleotide binding"/>
    <property type="evidence" value="ECO:0007669"/>
    <property type="project" value="InterPro"/>
</dbReference>
<dbReference type="EMBL" id="BA000011">
    <property type="protein sequence ID" value="BAB59979.1"/>
    <property type="molecule type" value="Genomic_DNA"/>
</dbReference>
<dbReference type="HOGENOM" id="CLU_000203_6_0_2"/>
<dbReference type="SUPFAM" id="SSF56672">
    <property type="entry name" value="DNA/RNA polymerases"/>
    <property type="match status" value="1"/>
</dbReference>
<keyword evidence="12" id="KW-1185">Reference proteome</keyword>
<evidence type="ECO:0000259" key="10">
    <source>
        <dbReference type="Pfam" id="PF03104"/>
    </source>
</evidence>
<dbReference type="SMART" id="SM00486">
    <property type="entry name" value="POLBc"/>
    <property type="match status" value="1"/>
</dbReference>
<name>Q97AH3_THEVO</name>
<dbReference type="Gene3D" id="3.30.420.10">
    <property type="entry name" value="Ribonuclease H-like superfamily/Ribonuclease H"/>
    <property type="match status" value="1"/>
</dbReference>
<dbReference type="Gene3D" id="3.30.342.10">
    <property type="entry name" value="DNA Polymerase, chain B, domain 1"/>
    <property type="match status" value="1"/>
</dbReference>
<dbReference type="PANTHER" id="PTHR10322">
    <property type="entry name" value="DNA POLYMERASE CATALYTIC SUBUNIT"/>
    <property type="match status" value="1"/>
</dbReference>
<feature type="domain" description="DNA-directed DNA polymerase family B exonuclease" evidence="10">
    <location>
        <begin position="105"/>
        <end position="259"/>
    </location>
</feature>
<evidence type="ECO:0000256" key="5">
    <source>
        <dbReference type="ARBA" id="ARBA00023125"/>
    </source>
</evidence>
<evidence type="ECO:0000256" key="1">
    <source>
        <dbReference type="ARBA" id="ARBA00005755"/>
    </source>
</evidence>
<dbReference type="GO" id="GO:0003677">
    <property type="term" value="F:DNA binding"/>
    <property type="evidence" value="ECO:0007669"/>
    <property type="project" value="UniProtKB-KW"/>
</dbReference>
<evidence type="ECO:0000256" key="2">
    <source>
        <dbReference type="ARBA" id="ARBA00022679"/>
    </source>
</evidence>
<gene>
    <name evidence="11" type="ORF">TVG0859451</name>
</gene>
<organism evidence="11 12">
    <name type="scientific">Thermoplasma volcanium (strain ATCC 51530 / DSM 4299 / JCM 9571 / NBRC 15438 / GSS1)</name>
    <dbReference type="NCBI Taxonomy" id="273116"/>
    <lineage>
        <taxon>Archaea</taxon>
        <taxon>Methanobacteriati</taxon>
        <taxon>Thermoplasmatota</taxon>
        <taxon>Thermoplasmata</taxon>
        <taxon>Thermoplasmatales</taxon>
        <taxon>Thermoplasmataceae</taxon>
        <taxon>Thermoplasma</taxon>
    </lineage>
</organism>
<feature type="region of interest" description="Disordered" evidence="8">
    <location>
        <begin position="773"/>
        <end position="800"/>
    </location>
</feature>
<keyword evidence="5 7" id="KW-0238">DNA-binding</keyword>
<keyword evidence="2 7" id="KW-0808">Transferase</keyword>
<evidence type="ECO:0000313" key="12">
    <source>
        <dbReference type="Proteomes" id="UP000001017"/>
    </source>
</evidence>
<dbReference type="GO" id="GO:0006260">
    <property type="term" value="P:DNA replication"/>
    <property type="evidence" value="ECO:0007669"/>
    <property type="project" value="UniProtKB-KW"/>
</dbReference>
<dbReference type="PhylomeDB" id="Q97AH3"/>
<comment type="similarity">
    <text evidence="1 7">Belongs to the DNA polymerase type-B family.</text>
</comment>
<dbReference type="InterPro" id="IPR050240">
    <property type="entry name" value="DNA_pol_type-B"/>
</dbReference>
<dbReference type="InterPro" id="IPR012337">
    <property type="entry name" value="RNaseH-like_sf"/>
</dbReference>
<evidence type="ECO:0000259" key="9">
    <source>
        <dbReference type="Pfam" id="PF00136"/>
    </source>
</evidence>
<evidence type="ECO:0000256" key="4">
    <source>
        <dbReference type="ARBA" id="ARBA00022932"/>
    </source>
</evidence>
<dbReference type="Gene3D" id="1.10.132.60">
    <property type="entry name" value="DNA polymerase family B, C-terminal domain"/>
    <property type="match status" value="1"/>
</dbReference>
<dbReference type="InterPro" id="IPR006134">
    <property type="entry name" value="DNA-dir_DNA_pol_B_multi_dom"/>
</dbReference>
<dbReference type="InterPro" id="IPR043502">
    <property type="entry name" value="DNA/RNA_pol_sf"/>
</dbReference>
<reference evidence="11 12" key="2">
    <citation type="journal article" date="2000" name="Proc. Natl. Acad. Sci. U.S.A.">
        <title>Archaeal adaptation to higher temperatures revealed by genomic sequence of Thermoplasma volcanium.</title>
        <authorList>
            <person name="Kawashima T."/>
            <person name="Amano N."/>
            <person name="Koike H."/>
            <person name="Makino S."/>
            <person name="Higuchi S."/>
            <person name="Kawashima-Ohya Y."/>
            <person name="Watanabe K."/>
            <person name="Yamazaki M."/>
            <person name="Kanehori K."/>
            <person name="Kawamoto T."/>
            <person name="Nunoshiba T."/>
            <person name="Yamamoto Y."/>
            <person name="Aramaki H."/>
            <person name="Makino K."/>
            <person name="Suzuki M."/>
        </authorList>
    </citation>
    <scope>NUCLEOTIDE SEQUENCE [LARGE SCALE GENOMIC DNA]</scope>
    <source>
        <strain evidence="12">ATCC 51530 / DSM 4299 / JCM 9571 / NBRC 15438 / GSS1</strain>
    </source>
</reference>
<dbReference type="InterPro" id="IPR017964">
    <property type="entry name" value="DNA-dir_DNA_pol_B_CS"/>
</dbReference>
<dbReference type="Pfam" id="PF03104">
    <property type="entry name" value="DNA_pol_B_exo1"/>
    <property type="match status" value="1"/>
</dbReference>
<evidence type="ECO:0000256" key="7">
    <source>
        <dbReference type="RuleBase" id="RU000442"/>
    </source>
</evidence>
<keyword evidence="7" id="KW-0235">DNA replication</keyword>
<dbReference type="GO" id="GO:0003887">
    <property type="term" value="F:DNA-directed DNA polymerase activity"/>
    <property type="evidence" value="ECO:0007669"/>
    <property type="project" value="UniProtKB-KW"/>
</dbReference>
<dbReference type="InterPro" id="IPR042087">
    <property type="entry name" value="DNA_pol_B_thumb"/>
</dbReference>
<dbReference type="PaxDb" id="273116-14325054"/>
<feature type="compositionally biased region" description="Basic and acidic residues" evidence="8">
    <location>
        <begin position="775"/>
        <end position="791"/>
    </location>
</feature>
<dbReference type="SUPFAM" id="SSF53098">
    <property type="entry name" value="Ribonuclease H-like"/>
    <property type="match status" value="1"/>
</dbReference>
<dbReference type="STRING" id="273116.gene:9381629"/>
<dbReference type="AlphaFoldDB" id="Q97AH3"/>
<keyword evidence="3 7" id="KW-0548">Nucleotidyltransferase</keyword>
<dbReference type="InterPro" id="IPR006172">
    <property type="entry name" value="DNA-dir_DNA_pol_B"/>
</dbReference>
<sequence length="800" mass="91834">MQMQVDIRIVSASYRQSDVAVEIFGRSREGKSVSALFFGFKPYFDVVEPDNEYLSSIRNDDEYVKEEDKVLWVHGSMHNVKRIYIRSPWKVPEYRRRCPFEVLAADIPFHHRFIYDFDLGACVRITGEDISGTEGNFTTDLVLKIDKIENIPDFNVNLKVLSFDVENEINRENVEDYGKILVIGYSIMFGDIQKKGEIHGDEKEILYRFIDLIRAEDPDVITGYNIDGYDMLVIQRRMEQYGIHLNLGRDGSVPRRIMDQFWRVHGRLISDTWWNVKKILHPKHESLDYIAMKLLGEGKDSIDRLNIEAEWQKRQDEVISYCIKDADLTLRIFEKLRVLERLMFMSTVTKLPLDDVANAGTSNYVDSILIRAADRENIGVPMNAHNLKEDEIQGGYVHTIGAGLYSNVIVLDFKSMYPSMIIKYNVCFTTLDPKGEIVSPTGIRFLSPEKKKGLIPRILQELMADRDDVKKRMKEAKSEDERLFYDGIQNAIKVLMNTFYGVLASSFYRFTDPKIGSAITAFARETIKHIIDVLESSGHRVIYGDTDSVFVESGDVRQEDAIKTGKELSQKLSEEEGLTLDFQMVLDPFFSHGAKKRYAGKCVYPEDMKGEIIIKGYEVRRTDSFDLQSTALSKVIDFILDRDVQGAINYADDLVKKVRNGDPSIDIESLVISRTVKDFSSYKANTDSLANIRAARKLIERGETFVPGMKVSWIVTNGKKTPQEVEPYIYGSKLESKPDWDYYAKRLSETLNRVIDVFRKDMVQGNRISSLDSFSSKKTEEPAKNKPEKRNTSTLDSFFS</sequence>
<dbReference type="Gene3D" id="3.90.1600.10">
    <property type="entry name" value="Palm domain of DNA polymerase"/>
    <property type="match status" value="1"/>
</dbReference>
<dbReference type="PROSITE" id="PS00116">
    <property type="entry name" value="DNA_POLYMERASE_B"/>
    <property type="match status" value="1"/>
</dbReference>
<reference evidence="11 12" key="1">
    <citation type="journal article" date="1999" name="Proc. Jpn. Acad.">
        <title>Determination of the complete genomic DNA sequence of Thermoplasma volvanium GSS1.</title>
        <authorList>
            <person name="Kawashima T."/>
            <person name="Yamamoto Y."/>
            <person name="Aramaki H."/>
            <person name="Nunoshiba T."/>
            <person name="Kawamoto T."/>
            <person name="Watanabe K."/>
            <person name="Yamazaki M."/>
            <person name="Kanehori K."/>
            <person name="Amano N."/>
            <person name="Ohya Y."/>
            <person name="Makino K."/>
            <person name="Suzuki M."/>
        </authorList>
    </citation>
    <scope>NUCLEOTIDE SEQUENCE [LARGE SCALE GENOMIC DNA]</scope>
    <source>
        <strain evidence="12">ATCC 51530 / DSM 4299 / JCM 9571 / NBRC 15438 / GSS1</strain>
    </source>
</reference>
<feature type="domain" description="DNA-directed DNA polymerase family B multifunctional" evidence="9">
    <location>
        <begin position="353"/>
        <end position="756"/>
    </location>
</feature>
<dbReference type="EC" id="2.7.7.7" evidence="7"/>
<dbReference type="KEGG" id="tvo:TVG0859451"/>
<evidence type="ECO:0000256" key="3">
    <source>
        <dbReference type="ARBA" id="ARBA00022695"/>
    </source>
</evidence>
<keyword evidence="4 7" id="KW-0239">DNA-directed DNA polymerase</keyword>
<evidence type="ECO:0000313" key="11">
    <source>
        <dbReference type="EMBL" id="BAB59979.1"/>
    </source>
</evidence>
<accession>Q97AH3</accession>
<comment type="catalytic activity">
    <reaction evidence="6 7">
        <text>DNA(n) + a 2'-deoxyribonucleoside 5'-triphosphate = DNA(n+1) + diphosphate</text>
        <dbReference type="Rhea" id="RHEA:22508"/>
        <dbReference type="Rhea" id="RHEA-COMP:17339"/>
        <dbReference type="Rhea" id="RHEA-COMP:17340"/>
        <dbReference type="ChEBI" id="CHEBI:33019"/>
        <dbReference type="ChEBI" id="CHEBI:61560"/>
        <dbReference type="ChEBI" id="CHEBI:173112"/>
        <dbReference type="EC" id="2.7.7.7"/>
    </reaction>
</comment>
<dbReference type="eggNOG" id="arCOG00328">
    <property type="taxonomic scope" value="Archaea"/>
</dbReference>
<dbReference type="Pfam" id="PF00136">
    <property type="entry name" value="DNA_pol_B"/>
    <property type="match status" value="1"/>
</dbReference>
<dbReference type="PANTHER" id="PTHR10322:SF23">
    <property type="entry name" value="DNA POLYMERASE DELTA CATALYTIC SUBUNIT"/>
    <property type="match status" value="1"/>
</dbReference>
<dbReference type="Proteomes" id="UP000001017">
    <property type="component" value="Chromosome"/>
</dbReference>
<protein>
    <recommendedName>
        <fullName evidence="7">DNA polymerase</fullName>
        <ecNumber evidence="7">2.7.7.7</ecNumber>
    </recommendedName>
</protein>
<dbReference type="InterPro" id="IPR006133">
    <property type="entry name" value="DNA-dir_DNA_pol_B_exonuc"/>
</dbReference>
<evidence type="ECO:0000256" key="8">
    <source>
        <dbReference type="SAM" id="MobiDB-lite"/>
    </source>
</evidence>
<dbReference type="Gene3D" id="1.10.287.690">
    <property type="entry name" value="Helix hairpin bin"/>
    <property type="match status" value="1"/>
</dbReference>
<evidence type="ECO:0000256" key="6">
    <source>
        <dbReference type="ARBA" id="ARBA00049244"/>
    </source>
</evidence>
<dbReference type="InterPro" id="IPR023211">
    <property type="entry name" value="DNA_pol_palm_dom_sf"/>
</dbReference>
<dbReference type="CDD" id="cd00145">
    <property type="entry name" value="POLBc"/>
    <property type="match status" value="1"/>
</dbReference>
<proteinExistence type="inferred from homology"/>
<dbReference type="InterPro" id="IPR036397">
    <property type="entry name" value="RNaseH_sf"/>
</dbReference>